<evidence type="ECO:0000313" key="4">
    <source>
        <dbReference type="EMBL" id="OAO82617.1"/>
    </source>
</evidence>
<evidence type="ECO:0000256" key="1">
    <source>
        <dbReference type="ARBA" id="ARBA00022801"/>
    </source>
</evidence>
<dbReference type="Proteomes" id="UP000078336">
    <property type="component" value="Unassembled WGS sequence"/>
</dbReference>
<dbReference type="GO" id="GO:0006281">
    <property type="term" value="P:DNA repair"/>
    <property type="evidence" value="ECO:0007669"/>
    <property type="project" value="TreeGrafter"/>
</dbReference>
<dbReference type="Gene3D" id="3.40.50.300">
    <property type="entry name" value="P-loop containing nucleotide triphosphate hydrolases"/>
    <property type="match status" value="2"/>
</dbReference>
<dbReference type="GO" id="GO:0005524">
    <property type="term" value="F:ATP binding"/>
    <property type="evidence" value="ECO:0007669"/>
    <property type="project" value="InterPro"/>
</dbReference>
<reference evidence="4 5" key="1">
    <citation type="submission" date="2016-03" db="EMBL/GenBank/DDBJ databases">
        <title>Spore heat resistance.</title>
        <authorList>
            <person name="Boekhorst J."/>
            <person name="Berendsen E.M."/>
            <person name="Wells-Bennik M.H."/>
            <person name="Kuipers O.P."/>
        </authorList>
    </citation>
    <scope>NUCLEOTIDE SEQUENCE [LARGE SCALE GENOMIC DNA]</scope>
    <source>
        <strain evidence="4 5">AF16</strain>
    </source>
</reference>
<organism evidence="4 5">
    <name type="scientific">Anoxybacillus flavithermus</name>
    <dbReference type="NCBI Taxonomy" id="33934"/>
    <lineage>
        <taxon>Bacteria</taxon>
        <taxon>Bacillati</taxon>
        <taxon>Bacillota</taxon>
        <taxon>Bacilli</taxon>
        <taxon>Bacillales</taxon>
        <taxon>Anoxybacillaceae</taxon>
        <taxon>Anoxybacillus</taxon>
    </lineage>
</organism>
<dbReference type="RefSeq" id="WP_064213928.1">
    <property type="nucleotide sequence ID" value="NZ_LUCQ01000018.1"/>
</dbReference>
<dbReference type="InterPro" id="IPR027417">
    <property type="entry name" value="P-loop_NTPase"/>
</dbReference>
<dbReference type="PROSITE" id="PS51192">
    <property type="entry name" value="HELICASE_ATP_BIND_1"/>
    <property type="match status" value="1"/>
</dbReference>
<keyword evidence="5" id="KW-1185">Reference proteome</keyword>
<evidence type="ECO:0000259" key="2">
    <source>
        <dbReference type="PROSITE" id="PS51192"/>
    </source>
</evidence>
<accession>A0A178TN39</accession>
<dbReference type="InterPro" id="IPR001650">
    <property type="entry name" value="Helicase_C-like"/>
</dbReference>
<proteinExistence type="predicted"/>
<dbReference type="SUPFAM" id="SSF52540">
    <property type="entry name" value="P-loop containing nucleoside triphosphate hydrolases"/>
    <property type="match status" value="2"/>
</dbReference>
<dbReference type="Pfam" id="PF04851">
    <property type="entry name" value="ResIII"/>
    <property type="match status" value="1"/>
</dbReference>
<dbReference type="GO" id="GO:0031297">
    <property type="term" value="P:replication fork processing"/>
    <property type="evidence" value="ECO:0007669"/>
    <property type="project" value="TreeGrafter"/>
</dbReference>
<gene>
    <name evidence="4" type="ORF">TAF16_0237</name>
</gene>
<dbReference type="Pfam" id="PF00271">
    <property type="entry name" value="Helicase_C"/>
    <property type="match status" value="1"/>
</dbReference>
<protein>
    <submittedName>
        <fullName evidence="4">Uncharacterized protein</fullName>
    </submittedName>
</protein>
<dbReference type="GO" id="GO:0016787">
    <property type="term" value="F:hydrolase activity"/>
    <property type="evidence" value="ECO:0007669"/>
    <property type="project" value="UniProtKB-KW"/>
</dbReference>
<dbReference type="EMBL" id="LUCQ01000018">
    <property type="protein sequence ID" value="OAO82617.1"/>
    <property type="molecule type" value="Genomic_DNA"/>
</dbReference>
<feature type="domain" description="Helicase C-terminal" evidence="3">
    <location>
        <begin position="560"/>
        <end position="712"/>
    </location>
</feature>
<feature type="domain" description="Helicase ATP-binding" evidence="2">
    <location>
        <begin position="231"/>
        <end position="393"/>
    </location>
</feature>
<keyword evidence="1" id="KW-0378">Hydrolase</keyword>
<comment type="caution">
    <text evidence="4">The sequence shown here is derived from an EMBL/GenBank/DDBJ whole genome shotgun (WGS) entry which is preliminary data.</text>
</comment>
<dbReference type="PANTHER" id="PTHR45766:SF6">
    <property type="entry name" value="SWI_SNF-RELATED MATRIX-ASSOCIATED ACTIN-DEPENDENT REGULATOR OF CHROMATIN SUBFAMILY A-LIKE PROTEIN 1"/>
    <property type="match status" value="1"/>
</dbReference>
<dbReference type="AlphaFoldDB" id="A0A178TN39"/>
<evidence type="ECO:0000259" key="3">
    <source>
        <dbReference type="PROSITE" id="PS51194"/>
    </source>
</evidence>
<evidence type="ECO:0000313" key="5">
    <source>
        <dbReference type="Proteomes" id="UP000078336"/>
    </source>
</evidence>
<dbReference type="SMART" id="SM00490">
    <property type="entry name" value="HELICc"/>
    <property type="match status" value="1"/>
</dbReference>
<name>A0A178TN39_9BACL</name>
<sequence length="747" mass="88783">MNEKIINVKEFNSNFSEMIYQNYIKKALDNKEKYKSKIILQMNRQQNDDDKEFQFKVKKLLFDIKRTKKTAHLYGKAEAYVMQYYTQKQPEGMKYEEWQKKRITKNKVIAYLKRILKNQHNSERDELRLVKTKYGLKMKAYSRKSALQLSKMDIVKEMSFNDMILNNNYPFEDQIYKRLFECKKKEYEKQSKPFSEIKHNSELSKWLDNFTLYNQKTNKIIKLRDIQKADLNKVLQKNYSILNWQQGSGKTEAAITWMKYIQEHKKPRNVFIVSTALSINMTWTERLTNYGIPFVKIESLKDIQILKCGDIALITFNMLTKYKKHLQKYVKMQSQKVALIVDESHRISNYNSKRTRATIAVFRRVKYKLLTTGTVTRNNINELYPQLELLYNNSINMLCTCPTIQREDRKTKQLTTIPNEYYMKPFPAFNQSLFKACFSPTKTTVFGVNKETQDIYNSGSLKTLIEKTIITRKFTEIAGDNRYNIITHRIDQNENEKEVYKKIMNEFYEMIPRYFGSTGNYKKDAMLRIIRQLQLMIKATSIPHKLKEYSGFQEPNKYLHIQNLIQKHNEKVIVGTVFIDAAAYYYNKLRRFFNNRSVFLIQGNVSFEKRQEIIEEFEKTKNGILVTTQQSLSESVNIPTCNMVIAESLQWNVPSLEQFYFRTIRLDSEDKTNVHIVTYNNTIEQNILALLMSKERINEFIKTLEYKEQAEIFNEFDIDLDIFNSIISKELDENGNIRLTWGNQKVV</sequence>
<dbReference type="PROSITE" id="PS51194">
    <property type="entry name" value="HELICASE_CTER"/>
    <property type="match status" value="1"/>
</dbReference>
<dbReference type="SMART" id="SM00487">
    <property type="entry name" value="DEXDc"/>
    <property type="match status" value="1"/>
</dbReference>
<dbReference type="InterPro" id="IPR006935">
    <property type="entry name" value="Helicase/UvrB_N"/>
</dbReference>
<dbReference type="PANTHER" id="PTHR45766">
    <property type="entry name" value="DNA ANNEALING HELICASE AND ENDONUCLEASE ZRANB3 FAMILY MEMBER"/>
    <property type="match status" value="1"/>
</dbReference>
<dbReference type="PATRIC" id="fig|33934.7.peg.1718"/>
<dbReference type="InterPro" id="IPR014001">
    <property type="entry name" value="Helicase_ATP-bd"/>
</dbReference>
<dbReference type="OrthoDB" id="9814572at2"/>
<dbReference type="GO" id="GO:0003677">
    <property type="term" value="F:DNA binding"/>
    <property type="evidence" value="ECO:0007669"/>
    <property type="project" value="InterPro"/>
</dbReference>